<evidence type="ECO:0000256" key="2">
    <source>
        <dbReference type="ARBA" id="ARBA00016956"/>
    </source>
</evidence>
<evidence type="ECO:0000256" key="5">
    <source>
        <dbReference type="ARBA" id="ARBA00022917"/>
    </source>
</evidence>
<feature type="domain" description="Translation elongation factor EFTs/EF1B dimerisation" evidence="9">
    <location>
        <begin position="72"/>
        <end position="266"/>
    </location>
</feature>
<evidence type="ECO:0000256" key="8">
    <source>
        <dbReference type="RuleBase" id="RU000643"/>
    </source>
</evidence>
<dbReference type="Gene3D" id="3.30.479.20">
    <property type="entry name" value="Elongation factor Ts, dimerisation domain"/>
    <property type="match status" value="2"/>
</dbReference>
<comment type="function">
    <text evidence="6 7">Associates with the EF-Tu.GDP complex and induces the exchange of GDP to GTP. It remains bound to the aminoacyl-tRNA.EF-Tu.GTP complex up to the GTP hydrolysis stage on the ribosome.</text>
</comment>
<dbReference type="SUPFAM" id="SSF46934">
    <property type="entry name" value="UBA-like"/>
    <property type="match status" value="1"/>
</dbReference>
<dbReference type="FunFam" id="1.10.286.20:FF:000001">
    <property type="entry name" value="Elongation factor Ts"/>
    <property type="match status" value="1"/>
</dbReference>
<dbReference type="PANTHER" id="PTHR11741:SF0">
    <property type="entry name" value="ELONGATION FACTOR TS, MITOCHONDRIAL"/>
    <property type="match status" value="1"/>
</dbReference>
<dbReference type="FunFam" id="1.10.8.10:FF:000001">
    <property type="entry name" value="Elongation factor Ts"/>
    <property type="match status" value="1"/>
</dbReference>
<dbReference type="Gene3D" id="1.10.8.10">
    <property type="entry name" value="DNA helicase RuvA subunit, C-terminal domain"/>
    <property type="match status" value="1"/>
</dbReference>
<dbReference type="GO" id="GO:0005737">
    <property type="term" value="C:cytoplasm"/>
    <property type="evidence" value="ECO:0007669"/>
    <property type="project" value="UniProtKB-SubCell"/>
</dbReference>
<evidence type="ECO:0000256" key="7">
    <source>
        <dbReference type="RuleBase" id="RU000642"/>
    </source>
</evidence>
<comment type="subcellular location">
    <subcellularLocation>
        <location evidence="6 8">Cytoplasm</location>
    </subcellularLocation>
</comment>
<dbReference type="SUPFAM" id="SSF54713">
    <property type="entry name" value="Elongation factor Ts (EF-Ts), dimerisation domain"/>
    <property type="match status" value="2"/>
</dbReference>
<sequence length="284" mass="31038">MAISASMVKELRERTGLGMMDCKKALVEADGDMETAIDNLRKSSGMKAAKKAGRIASDGLISLKVSPDGQFGIMVEVNCETDFAARDESFKAFVGMVADRVFDEKTTAIENLLSSGLEPLRESLVQKIGENITIRRAEVFAIPQVYSYLHSNNKIGVLVSLEGGNDELGKDIAMHVAASSPVVISPNEAPEELIAKERDIYTVQAEESGKPPEIAAKMVEGRIRKYLQEISLTEQPFVKDSDITVSNLLKREDAKIMKFSRFEVGEGIDKASDDFATEVAKQLS</sequence>
<dbReference type="Gene3D" id="1.10.286.20">
    <property type="match status" value="1"/>
</dbReference>
<evidence type="ECO:0000313" key="10">
    <source>
        <dbReference type="EMBL" id="RZO77194.1"/>
    </source>
</evidence>
<dbReference type="InterPro" id="IPR001816">
    <property type="entry name" value="Transl_elong_EFTs/EF1B"/>
</dbReference>
<protein>
    <recommendedName>
        <fullName evidence="2 6">Elongation factor Ts</fullName>
        <shortName evidence="6">EF-Ts</shortName>
    </recommendedName>
</protein>
<comment type="caution">
    <text evidence="6">Lacks conserved residue(s) required for the propagation of feature annotation.</text>
</comment>
<comment type="similarity">
    <text evidence="1 6 7">Belongs to the EF-Ts family.</text>
</comment>
<dbReference type="InterPro" id="IPR014039">
    <property type="entry name" value="Transl_elong_EFTs/EF1B_dimer"/>
</dbReference>
<dbReference type="CDD" id="cd14275">
    <property type="entry name" value="UBA_EF-Ts"/>
    <property type="match status" value="1"/>
</dbReference>
<dbReference type="GO" id="GO:0003746">
    <property type="term" value="F:translation elongation factor activity"/>
    <property type="evidence" value="ECO:0007669"/>
    <property type="project" value="UniProtKB-UniRule"/>
</dbReference>
<dbReference type="Pfam" id="PF00889">
    <property type="entry name" value="EF_TS"/>
    <property type="match status" value="1"/>
</dbReference>
<dbReference type="InterPro" id="IPR036402">
    <property type="entry name" value="EF-Ts_dimer_sf"/>
</dbReference>
<dbReference type="NCBIfam" id="TIGR00116">
    <property type="entry name" value="tsf"/>
    <property type="match status" value="1"/>
</dbReference>
<organism evidence="10 11">
    <name type="scientific">OM182 bacterium</name>
    <dbReference type="NCBI Taxonomy" id="2510334"/>
    <lineage>
        <taxon>Bacteria</taxon>
        <taxon>Pseudomonadati</taxon>
        <taxon>Pseudomonadota</taxon>
        <taxon>Gammaproteobacteria</taxon>
        <taxon>OMG group</taxon>
        <taxon>OM182 clade</taxon>
    </lineage>
</organism>
<dbReference type="EMBL" id="SHAG01000004">
    <property type="protein sequence ID" value="RZO77194.1"/>
    <property type="molecule type" value="Genomic_DNA"/>
</dbReference>
<dbReference type="HAMAP" id="MF_00050">
    <property type="entry name" value="EF_Ts"/>
    <property type="match status" value="1"/>
</dbReference>
<dbReference type="InterPro" id="IPR009060">
    <property type="entry name" value="UBA-like_sf"/>
</dbReference>
<dbReference type="PROSITE" id="PS01126">
    <property type="entry name" value="EF_TS_1"/>
    <property type="match status" value="1"/>
</dbReference>
<proteinExistence type="inferred from homology"/>
<evidence type="ECO:0000256" key="4">
    <source>
        <dbReference type="ARBA" id="ARBA00022768"/>
    </source>
</evidence>
<dbReference type="AlphaFoldDB" id="A0A520S414"/>
<reference evidence="10 11" key="1">
    <citation type="submission" date="2019-02" db="EMBL/GenBank/DDBJ databases">
        <title>Prokaryotic population dynamics and viral predation in marine succession experiment using metagenomics: the confinement effect.</title>
        <authorList>
            <person name="Haro-Moreno J.M."/>
            <person name="Rodriguez-Valera F."/>
            <person name="Lopez-Perez M."/>
        </authorList>
    </citation>
    <scope>NUCLEOTIDE SEQUENCE [LARGE SCALE GENOMIC DNA]</scope>
    <source>
        <strain evidence="10">MED-G157</strain>
    </source>
</reference>
<keyword evidence="5 6" id="KW-0648">Protein biosynthesis</keyword>
<evidence type="ECO:0000259" key="9">
    <source>
        <dbReference type="Pfam" id="PF00889"/>
    </source>
</evidence>
<dbReference type="PANTHER" id="PTHR11741">
    <property type="entry name" value="ELONGATION FACTOR TS"/>
    <property type="match status" value="1"/>
</dbReference>
<accession>A0A520S414</accession>
<evidence type="ECO:0000256" key="3">
    <source>
        <dbReference type="ARBA" id="ARBA00022490"/>
    </source>
</evidence>
<keyword evidence="3 6" id="KW-0963">Cytoplasm</keyword>
<gene>
    <name evidence="6" type="primary">tsf</name>
    <name evidence="10" type="ORF">EVA68_01950</name>
</gene>
<dbReference type="Proteomes" id="UP000316199">
    <property type="component" value="Unassembled WGS sequence"/>
</dbReference>
<keyword evidence="4 6" id="KW-0251">Elongation factor</keyword>
<dbReference type="PROSITE" id="PS01127">
    <property type="entry name" value="EF_TS_2"/>
    <property type="match status" value="1"/>
</dbReference>
<evidence type="ECO:0000313" key="11">
    <source>
        <dbReference type="Proteomes" id="UP000316199"/>
    </source>
</evidence>
<name>A0A520S414_9GAMM</name>
<evidence type="ECO:0000256" key="6">
    <source>
        <dbReference type="HAMAP-Rule" id="MF_00050"/>
    </source>
</evidence>
<comment type="caution">
    <text evidence="10">The sequence shown here is derived from an EMBL/GenBank/DDBJ whole genome shotgun (WGS) entry which is preliminary data.</text>
</comment>
<dbReference type="InterPro" id="IPR018101">
    <property type="entry name" value="Transl_elong_Ts_CS"/>
</dbReference>
<evidence type="ECO:0000256" key="1">
    <source>
        <dbReference type="ARBA" id="ARBA00005532"/>
    </source>
</evidence>